<evidence type="ECO:0000256" key="1">
    <source>
        <dbReference type="ARBA" id="ARBA00022448"/>
    </source>
</evidence>
<dbReference type="InterPro" id="IPR004606">
    <property type="entry name" value="Mop_domain"/>
</dbReference>
<dbReference type="InterPro" id="IPR005116">
    <property type="entry name" value="Transp-assoc_OB_typ1"/>
</dbReference>
<dbReference type="InterPro" id="IPR008995">
    <property type="entry name" value="Mo/tungstate-bd_C_term_dom"/>
</dbReference>
<dbReference type="GO" id="GO:0016020">
    <property type="term" value="C:membrane"/>
    <property type="evidence" value="ECO:0007669"/>
    <property type="project" value="InterPro"/>
</dbReference>
<dbReference type="PROSITE" id="PS00211">
    <property type="entry name" value="ABC_TRANSPORTER_1"/>
    <property type="match status" value="1"/>
</dbReference>
<dbReference type="Gene3D" id="3.40.50.300">
    <property type="entry name" value="P-loop containing nucleotide triphosphate hydrolases"/>
    <property type="match status" value="1"/>
</dbReference>
<keyword evidence="1" id="KW-0813">Transport</keyword>
<evidence type="ECO:0000259" key="7">
    <source>
        <dbReference type="PROSITE" id="PS50893"/>
    </source>
</evidence>
<dbReference type="InterPro" id="IPR027417">
    <property type="entry name" value="P-loop_NTPase"/>
</dbReference>
<dbReference type="InterPro" id="IPR003439">
    <property type="entry name" value="ABC_transporter-like_ATP-bd"/>
</dbReference>
<dbReference type="GO" id="GO:0016887">
    <property type="term" value="F:ATP hydrolysis activity"/>
    <property type="evidence" value="ECO:0007669"/>
    <property type="project" value="InterPro"/>
</dbReference>
<dbReference type="AlphaFoldDB" id="A0A222G995"/>
<dbReference type="NCBIfam" id="TIGR02142">
    <property type="entry name" value="modC_ABC"/>
    <property type="match status" value="1"/>
</dbReference>
<keyword evidence="5 9" id="KW-0067">ATP-binding</keyword>
<gene>
    <name evidence="9" type="primary">modC</name>
    <name evidence="9" type="ORF">B5D82_11710</name>
</gene>
<reference evidence="9 10" key="1">
    <citation type="submission" date="2017-08" db="EMBL/GenBank/DDBJ databases">
        <title>Complete genome of Colwellia sp. NB097-1, a psychrophile bacterium ioslated from Bering Sea.</title>
        <authorList>
            <person name="Chen X."/>
        </authorList>
    </citation>
    <scope>NUCLEOTIDE SEQUENCE [LARGE SCALE GENOMIC DNA]</scope>
    <source>
        <strain evidence="9 10">NB097-1</strain>
    </source>
</reference>
<dbReference type="Gene3D" id="2.40.50.100">
    <property type="match status" value="1"/>
</dbReference>
<dbReference type="SUPFAM" id="SSF52540">
    <property type="entry name" value="P-loop containing nucleoside triphosphate hydrolases"/>
    <property type="match status" value="1"/>
</dbReference>
<dbReference type="InterPro" id="IPR003593">
    <property type="entry name" value="AAA+_ATPase"/>
</dbReference>
<evidence type="ECO:0000313" key="9">
    <source>
        <dbReference type="EMBL" id="ASP48370.1"/>
    </source>
</evidence>
<feature type="domain" description="Mop" evidence="8">
    <location>
        <begin position="341"/>
        <end position="406"/>
    </location>
</feature>
<dbReference type="GO" id="GO:0015098">
    <property type="term" value="F:molybdate ion transmembrane transporter activity"/>
    <property type="evidence" value="ECO:0007669"/>
    <property type="project" value="InterPro"/>
</dbReference>
<dbReference type="GO" id="GO:0140359">
    <property type="term" value="F:ABC-type transporter activity"/>
    <property type="evidence" value="ECO:0007669"/>
    <property type="project" value="InterPro"/>
</dbReference>
<dbReference type="InterPro" id="IPR011868">
    <property type="entry name" value="ModC_ABC_ATP-bd"/>
</dbReference>
<dbReference type="Proteomes" id="UP000202259">
    <property type="component" value="Chromosome"/>
</dbReference>
<keyword evidence="3" id="KW-0472">Membrane</keyword>
<feature type="domain" description="ABC transporter" evidence="7">
    <location>
        <begin position="20"/>
        <end position="266"/>
    </location>
</feature>
<accession>A0A222G995</accession>
<evidence type="ECO:0000256" key="5">
    <source>
        <dbReference type="ARBA" id="ARBA00022840"/>
    </source>
</evidence>
<organism evidence="9 10">
    <name type="scientific">Cognaticolwellia beringensis</name>
    <dbReference type="NCBI Taxonomy" id="1967665"/>
    <lineage>
        <taxon>Bacteria</taxon>
        <taxon>Pseudomonadati</taxon>
        <taxon>Pseudomonadota</taxon>
        <taxon>Gammaproteobacteria</taxon>
        <taxon>Alteromonadales</taxon>
        <taxon>Colwelliaceae</taxon>
        <taxon>Cognaticolwellia</taxon>
    </lineage>
</organism>
<evidence type="ECO:0000256" key="2">
    <source>
        <dbReference type="ARBA" id="ARBA00022505"/>
    </source>
</evidence>
<keyword evidence="3" id="KW-0997">Cell inner membrane</keyword>
<dbReference type="PROSITE" id="PS50893">
    <property type="entry name" value="ABC_TRANSPORTER_2"/>
    <property type="match status" value="1"/>
</dbReference>
<dbReference type="PANTHER" id="PTHR42781">
    <property type="entry name" value="SPERMIDINE/PUTRESCINE IMPORT ATP-BINDING PROTEIN POTA"/>
    <property type="match status" value="1"/>
</dbReference>
<evidence type="ECO:0000259" key="8">
    <source>
        <dbReference type="PROSITE" id="PS51866"/>
    </source>
</evidence>
<keyword evidence="3" id="KW-1003">Cell membrane</keyword>
<sequence length="414" mass="45721">MSDMPDVNNSNQQPYIKTIADKKSLAEKPSSTIPSELSLAFTLAFNSFSVSIEQTISISAITGIYGDSGSGKSTLLRVIAGLEHRANGQLSLNGTALQNSDNKCFIKAEKRQIGLVFQDSRLFPHLTVYENLAYGAKRQKNRQLTIDKVLTLTQLNKLQHQNVTQLSGGEKQRVSIARALLAEPKLLLLDEPFSALDKTTKSQMLTILKAIQQQLKLPMLYVSHSLSELQYIADQLVIVSAGKMSQSAPIHQAIHELNSRGETSPKTSLSLTIVEHLPDYGLTRLSLPTIQSSNQSSNHSSNHSIYSPILEQTSNPRLIGQQLPFIIYARDISISTTKPEHSSIVNHLPATITAIDYSNTNALVTLNTDGQKFYAQISLWSTKRMALTTQATVFIQFKANAVHSYHYTEPTHHA</sequence>
<dbReference type="InterPro" id="IPR050093">
    <property type="entry name" value="ABC_SmlMolc_Importer"/>
</dbReference>
<dbReference type="Pfam" id="PF03459">
    <property type="entry name" value="TOBE"/>
    <property type="match status" value="1"/>
</dbReference>
<dbReference type="InterPro" id="IPR017871">
    <property type="entry name" value="ABC_transporter-like_CS"/>
</dbReference>
<dbReference type="PROSITE" id="PS51866">
    <property type="entry name" value="MOP"/>
    <property type="match status" value="1"/>
</dbReference>
<dbReference type="SUPFAM" id="SSF50331">
    <property type="entry name" value="MOP-like"/>
    <property type="match status" value="1"/>
</dbReference>
<proteinExistence type="predicted"/>
<dbReference type="PANTHER" id="PTHR42781:SF4">
    <property type="entry name" value="SPERMIDINE_PUTRESCINE IMPORT ATP-BINDING PROTEIN POTA"/>
    <property type="match status" value="1"/>
</dbReference>
<evidence type="ECO:0000256" key="3">
    <source>
        <dbReference type="ARBA" id="ARBA00022519"/>
    </source>
</evidence>
<keyword evidence="10" id="KW-1185">Reference proteome</keyword>
<dbReference type="GO" id="GO:0005524">
    <property type="term" value="F:ATP binding"/>
    <property type="evidence" value="ECO:0007669"/>
    <property type="project" value="UniProtKB-KW"/>
</dbReference>
<dbReference type="OrthoDB" id="9802264at2"/>
<dbReference type="KEGG" id="cber:B5D82_11710"/>
<name>A0A222G995_9GAMM</name>
<protein>
    <submittedName>
        <fullName evidence="9">Molybdenum ABC transporter ATP-binding protein</fullName>
    </submittedName>
</protein>
<dbReference type="RefSeq" id="WP_081151727.1">
    <property type="nucleotide sequence ID" value="NZ_CP020465.1"/>
</dbReference>
<dbReference type="SMART" id="SM00382">
    <property type="entry name" value="AAA"/>
    <property type="match status" value="1"/>
</dbReference>
<evidence type="ECO:0000256" key="6">
    <source>
        <dbReference type="PROSITE-ProRule" id="PRU01213"/>
    </source>
</evidence>
<dbReference type="EMBL" id="CP020465">
    <property type="protein sequence ID" value="ASP48370.1"/>
    <property type="molecule type" value="Genomic_DNA"/>
</dbReference>
<keyword evidence="2 6" id="KW-0500">Molybdenum</keyword>
<keyword evidence="4" id="KW-0547">Nucleotide-binding</keyword>
<evidence type="ECO:0000313" key="10">
    <source>
        <dbReference type="Proteomes" id="UP000202259"/>
    </source>
</evidence>
<evidence type="ECO:0000256" key="4">
    <source>
        <dbReference type="ARBA" id="ARBA00022741"/>
    </source>
</evidence>
<dbReference type="Pfam" id="PF00005">
    <property type="entry name" value="ABC_tran"/>
    <property type="match status" value="1"/>
</dbReference>